<name>A0A1H1WCL1_9ACTN</name>
<dbReference type="EMBL" id="LT629772">
    <property type="protein sequence ID" value="SDS94431.1"/>
    <property type="molecule type" value="Genomic_DNA"/>
</dbReference>
<dbReference type="SUPFAM" id="SSF89623">
    <property type="entry name" value="Ribose/Galactose isomerase RpiB/AlsB"/>
    <property type="match status" value="1"/>
</dbReference>
<dbReference type="GO" id="GO:0005975">
    <property type="term" value="P:carbohydrate metabolic process"/>
    <property type="evidence" value="ECO:0007669"/>
    <property type="project" value="InterPro"/>
</dbReference>
<evidence type="ECO:0000313" key="4">
    <source>
        <dbReference type="Proteomes" id="UP000199103"/>
    </source>
</evidence>
<evidence type="ECO:0000256" key="2">
    <source>
        <dbReference type="ARBA" id="ARBA00023235"/>
    </source>
</evidence>
<dbReference type="NCBIfam" id="TIGR00689">
    <property type="entry name" value="rpiB_lacA_lacB"/>
    <property type="match status" value="1"/>
</dbReference>
<comment type="similarity">
    <text evidence="1">Belongs to the LacAB/RpiB family.</text>
</comment>
<dbReference type="GO" id="GO:0016861">
    <property type="term" value="F:intramolecular oxidoreductase activity, interconverting aldoses and ketoses"/>
    <property type="evidence" value="ECO:0007669"/>
    <property type="project" value="UniProtKB-ARBA"/>
</dbReference>
<dbReference type="InterPro" id="IPR036569">
    <property type="entry name" value="RpiB_LacA_LacB_sf"/>
</dbReference>
<evidence type="ECO:0000313" key="3">
    <source>
        <dbReference type="EMBL" id="SDS94431.1"/>
    </source>
</evidence>
<dbReference type="Gene3D" id="3.40.1400.10">
    <property type="entry name" value="Sugar-phosphate isomerase, RpiB/LacA/LacB"/>
    <property type="match status" value="1"/>
</dbReference>
<accession>A0A1H1WCL1</accession>
<protein>
    <submittedName>
        <fullName evidence="3">Ribose-5-phosphate isomerase</fullName>
    </submittedName>
</protein>
<dbReference type="AlphaFoldDB" id="A0A1H1WCL1"/>
<reference evidence="3 4" key="1">
    <citation type="submission" date="2016-10" db="EMBL/GenBank/DDBJ databases">
        <authorList>
            <person name="de Groot N.N."/>
        </authorList>
    </citation>
    <scope>NUCLEOTIDE SEQUENCE [LARGE SCALE GENOMIC DNA]</scope>
    <source>
        <strain evidence="3 4">DSM 21800</strain>
    </source>
</reference>
<sequence>MVNNNAEPQNYRIGLATDDAAVTLRNHLAEILRNDQRVAEVVDFGVPDADDHTPYPVPVIRAAEAVRDGRLDRAIVLGGTGLGEAICANKVRGIRAAVATDPFSLERSVLSNNCQVLALGERVVGLPLAARLVTDWLGYTFDPQSPSAAKVAVITEYEKTGRLDWPRRPEHGSR</sequence>
<dbReference type="PANTHER" id="PTHR43732:SF1">
    <property type="entry name" value="RIBOSE 5-PHOSPHATE ISOMERASE"/>
    <property type="match status" value="1"/>
</dbReference>
<dbReference type="InterPro" id="IPR003500">
    <property type="entry name" value="RpiB_LacA_LacB"/>
</dbReference>
<proteinExistence type="inferred from homology"/>
<dbReference type="STRING" id="630515.SAMN04489812_3576"/>
<dbReference type="OrthoDB" id="1778624at2"/>
<evidence type="ECO:0000256" key="1">
    <source>
        <dbReference type="ARBA" id="ARBA00008754"/>
    </source>
</evidence>
<dbReference type="Pfam" id="PF02502">
    <property type="entry name" value="LacAB_rpiB"/>
    <property type="match status" value="1"/>
</dbReference>
<gene>
    <name evidence="3" type="ORF">SAMN04489812_3576</name>
</gene>
<dbReference type="RefSeq" id="WP_091526838.1">
    <property type="nucleotide sequence ID" value="NZ_LT629772.1"/>
</dbReference>
<keyword evidence="4" id="KW-1185">Reference proteome</keyword>
<dbReference type="PANTHER" id="PTHR43732">
    <property type="entry name" value="RIBOSE 5-PHOSPHATE ISOMERASE-RELATED"/>
    <property type="match status" value="1"/>
</dbReference>
<keyword evidence="2 3" id="KW-0413">Isomerase</keyword>
<dbReference type="PIRSF" id="PIRSF005384">
    <property type="entry name" value="RpiB_LacA_B"/>
    <property type="match status" value="1"/>
</dbReference>
<dbReference type="InterPro" id="IPR051812">
    <property type="entry name" value="SPI_LacAB/RpiB"/>
</dbReference>
<dbReference type="Proteomes" id="UP000199103">
    <property type="component" value="Chromosome I"/>
</dbReference>
<organism evidence="3 4">
    <name type="scientific">Microlunatus soli</name>
    <dbReference type="NCBI Taxonomy" id="630515"/>
    <lineage>
        <taxon>Bacteria</taxon>
        <taxon>Bacillati</taxon>
        <taxon>Actinomycetota</taxon>
        <taxon>Actinomycetes</taxon>
        <taxon>Propionibacteriales</taxon>
        <taxon>Propionibacteriaceae</taxon>
        <taxon>Microlunatus</taxon>
    </lineage>
</organism>